<dbReference type="SMART" id="SM00736">
    <property type="entry name" value="CADG"/>
    <property type="match status" value="2"/>
</dbReference>
<dbReference type="InterPro" id="IPR035986">
    <property type="entry name" value="PKD_dom_sf"/>
</dbReference>
<reference evidence="2 3" key="1">
    <citation type="submission" date="2019-10" db="EMBL/GenBank/DDBJ databases">
        <title>Rudanella paleaurantiibacter sp. nov., isolated from sludge.</title>
        <authorList>
            <person name="Xu S.Q."/>
        </authorList>
    </citation>
    <scope>NUCLEOTIDE SEQUENCE [LARGE SCALE GENOMIC DNA]</scope>
    <source>
        <strain evidence="2 3">HX-22-17</strain>
    </source>
</reference>
<dbReference type="Gene3D" id="2.60.40.10">
    <property type="entry name" value="Immunoglobulins"/>
    <property type="match status" value="2"/>
</dbReference>
<dbReference type="RefSeq" id="WP_152126359.1">
    <property type="nucleotide sequence ID" value="NZ_WELI01000011.1"/>
</dbReference>
<dbReference type="InterPro" id="IPR006644">
    <property type="entry name" value="Cadg"/>
</dbReference>
<dbReference type="EMBL" id="WELI01000011">
    <property type="protein sequence ID" value="KAB7727281.1"/>
    <property type="molecule type" value="Genomic_DNA"/>
</dbReference>
<proteinExistence type="predicted"/>
<protein>
    <submittedName>
        <fullName evidence="2">T9SS type A sorting domain-containing protein</fullName>
    </submittedName>
</protein>
<dbReference type="NCBIfam" id="TIGR04183">
    <property type="entry name" value="Por_Secre_tail"/>
    <property type="match status" value="1"/>
</dbReference>
<sequence length="1796" mass="182140">MSYTSISLNPTGQAPTHRPAPRNLRLFQVVLGILFTCCLNLNTLAQATWTGATNTNWNTANNWSTGAVPTANVDVIIPDVTNDPTIGNGTGALAKTVEVQAGGKLTIASSASLTVNGEKTVLDFPFTFFNDGTVTNNGNLIIGSTTSSGFFGLWNRSTFNNNSGATIQIDRTKNRGLSHERGTFSNAGRIIIGNSTNIGAYGLYIGDNGGITNGTFTNQLGGEIQIDRSTLSGLYVLVGTFSNSGRLIIGANASVGRYGLGVSNNFTNEASGDIRVDRSTDIILVITTGTIVNRGAIRLGASALLGPNALQVGFIDQTGTFTNEGCSAYLFIDSDKKLATLNGTFTNSGTIVEKGSGNSNITTNSGVVQNLNGGTITITNNTGLLSTQAGALWTGCTNTDWNTATNWSTGAVPTATDDVVILDRPNKPTIGNGTGALAKSIEVQTGAKLTVASSATLTINNSKSISEELTAGFWNRGTVDNSGFIVLGNTASVGMQGLRNEGTFNNTGGTLQIDRSTSRGLHNGISPIGPFTPTLTNSGVIRVGSIADIGDEGLYASGIVTNQAGGVIEVDRATGRSIEVFSTQKSTNQGLIKVGSRGVTSNWGFYCNTQFENEQGGRIQIDNSSFAGLEVRNGATFTNSGTITVGSQGPVGRFGIGANSQFINNAGGIILIDNCTEAGMEVNQYGSNRGNVTNSGIIRMGSNVSVGPYSIIVNSGTDFYNSGCSALLLIDSDSQITTYPFSNFTNSGTIIEKASGDSNIRINSGVVQNLNGGAFTIDDNSGLLTTQAGTLWTGCTDTDWNTASNWSTGVVPTANDDVVIANVTNKPGISNGTTALAKSVHVLSGATLTLNNCASLSVFGTFRNEATVTNNGFLTLNTNQTHTNTGSFINDGVLVYPQGNPIQGVTNNKIIAQSILNSCGLTVNPALQIGGSNNLTVGTTWYQNASLTTQAGTYAANTFTATNLTAGGTYPVFFTITDPANSCTRTISIPVTLNTPPTLSLAASGSVTCANPTVTLTASPAGQGTYRFAGPGLNQTGAGNTATIAAGGLYFVTVTAANGCTATATTTVESATNAVNATLVASGSISCSNPTILLTAAPAGASYAFSGPGLNQAGQTNTATASIPGTYSVIVTGAGGCTALATVSVTGSTSAPIVTINAAPAATVSQGQSVTLTANGATAFLWNTGATTAAIQPPTSVTGSTVFSVTATGTNGCTATAQFTLTVLNPTVFCGADPATLGTPLTLLEPAYNCNTGQIQFRISGGNGAPVTYAAIGITAPTTSCSAMVDTQLAQDIRNLSPNVEPFTILATQNGITVSLRWDARATCAGGGGNTPPTLANAVGPQSATVGVGYSLNVGSVFTDSQTPASLVLSAAGLPAGLALTGNTLTGTPSLSGVSTITLTATDPGGLTSSTSFQLTVSNPASQTTTPPPSGSALAATLVSYNCSAGAITFGFSGGNGAPVEYLTIGVTGWTTNPSHIVEAGLRLDPKPITIRVRQNGVEGTPFLFDFGAFCAGNPPAPPSNTPPTVANAVGPQSATVGVGYSLNVGSVFTDAQTPGSIVLSASGLPAGLSLNGSTISGTPSASGVSTVILTATDGGSLSNSTSFVLTVSPVGSSTSTPPVSGPLAATVVGYNCQTGAITFGATGGNGSAVEYFAIGITGWTSNPNGTIEAGLRADPKPVTIRVRQNGVEGTPFVFDFGQFCSRPARIATEALTELEVVVLGNPTSENWVDVEVANPAGEAVQLRVVSAQGRVVSSQLAATTGGPVRQRVQLGTGAGTYLLQVATPTRQKTVKVVRQ</sequence>
<evidence type="ECO:0000313" key="2">
    <source>
        <dbReference type="EMBL" id="KAB7727281.1"/>
    </source>
</evidence>
<feature type="domain" description="Dystroglycan-type cadherin-like" evidence="1">
    <location>
        <begin position="1334"/>
        <end position="1424"/>
    </location>
</feature>
<dbReference type="InterPro" id="IPR026444">
    <property type="entry name" value="Secre_tail"/>
</dbReference>
<accession>A0A7J5TTU3</accession>
<gene>
    <name evidence="2" type="ORF">F5984_21880</name>
</gene>
<organism evidence="2 3">
    <name type="scientific">Rudanella paleaurantiibacter</name>
    <dbReference type="NCBI Taxonomy" id="2614655"/>
    <lineage>
        <taxon>Bacteria</taxon>
        <taxon>Pseudomonadati</taxon>
        <taxon>Bacteroidota</taxon>
        <taxon>Cytophagia</taxon>
        <taxon>Cytophagales</taxon>
        <taxon>Cytophagaceae</taxon>
        <taxon>Rudanella</taxon>
    </lineage>
</organism>
<dbReference type="InterPro" id="IPR015919">
    <property type="entry name" value="Cadherin-like_sf"/>
</dbReference>
<dbReference type="GO" id="GO:0005509">
    <property type="term" value="F:calcium ion binding"/>
    <property type="evidence" value="ECO:0007669"/>
    <property type="project" value="InterPro"/>
</dbReference>
<dbReference type="SUPFAM" id="SSF49313">
    <property type="entry name" value="Cadherin-like"/>
    <property type="match status" value="2"/>
</dbReference>
<comment type="caution">
    <text evidence="2">The sequence shown here is derived from an EMBL/GenBank/DDBJ whole genome shotgun (WGS) entry which is preliminary data.</text>
</comment>
<feature type="domain" description="Dystroglycan-type cadherin-like" evidence="1">
    <location>
        <begin position="1525"/>
        <end position="1615"/>
    </location>
</feature>
<keyword evidence="3" id="KW-1185">Reference proteome</keyword>
<dbReference type="InterPro" id="IPR013783">
    <property type="entry name" value="Ig-like_fold"/>
</dbReference>
<dbReference type="SUPFAM" id="SSF49299">
    <property type="entry name" value="PKD domain"/>
    <property type="match status" value="1"/>
</dbReference>
<evidence type="ECO:0000313" key="3">
    <source>
        <dbReference type="Proteomes" id="UP000488299"/>
    </source>
</evidence>
<dbReference type="Proteomes" id="UP000488299">
    <property type="component" value="Unassembled WGS sequence"/>
</dbReference>
<name>A0A7J5TTU3_9BACT</name>
<evidence type="ECO:0000259" key="1">
    <source>
        <dbReference type="SMART" id="SM00736"/>
    </source>
</evidence>
<dbReference type="GO" id="GO:0016020">
    <property type="term" value="C:membrane"/>
    <property type="evidence" value="ECO:0007669"/>
    <property type="project" value="InterPro"/>
</dbReference>
<dbReference type="Pfam" id="PF05345">
    <property type="entry name" value="He_PIG"/>
    <property type="match status" value="2"/>
</dbReference>